<protein>
    <recommendedName>
        <fullName evidence="1">PAW domain-containing protein</fullName>
    </recommendedName>
</protein>
<sequence>MASRGSHAWKFAWGSVGKKIEAATLG</sequence>
<proteinExistence type="predicted"/>
<dbReference type="GO" id="GO:0005737">
    <property type="term" value="C:cytoplasm"/>
    <property type="evidence" value="ECO:0007669"/>
    <property type="project" value="InterPro"/>
</dbReference>
<comment type="caution">
    <text evidence="2">The sequence shown here is derived from an EMBL/GenBank/DDBJ whole genome shotgun (WGS) entry which is preliminary data.</text>
</comment>
<gene>
    <name evidence="2" type="ORF">RDI58_029002</name>
</gene>
<dbReference type="EMBL" id="JBANQN010000012">
    <property type="protein sequence ID" value="KAK6773764.1"/>
    <property type="molecule type" value="Genomic_DNA"/>
</dbReference>
<organism evidence="2 3">
    <name type="scientific">Solanum bulbocastanum</name>
    <name type="common">Wild potato</name>
    <dbReference type="NCBI Taxonomy" id="147425"/>
    <lineage>
        <taxon>Eukaryota</taxon>
        <taxon>Viridiplantae</taxon>
        <taxon>Streptophyta</taxon>
        <taxon>Embryophyta</taxon>
        <taxon>Tracheophyta</taxon>
        <taxon>Spermatophyta</taxon>
        <taxon>Magnoliopsida</taxon>
        <taxon>eudicotyledons</taxon>
        <taxon>Gunneridae</taxon>
        <taxon>Pentapetalae</taxon>
        <taxon>asterids</taxon>
        <taxon>lamiids</taxon>
        <taxon>Solanales</taxon>
        <taxon>Solanaceae</taxon>
        <taxon>Solanoideae</taxon>
        <taxon>Solaneae</taxon>
        <taxon>Solanum</taxon>
    </lineage>
</organism>
<dbReference type="PROSITE" id="PS51398">
    <property type="entry name" value="PAW"/>
    <property type="match status" value="1"/>
</dbReference>
<reference evidence="2 3" key="1">
    <citation type="submission" date="2024-02" db="EMBL/GenBank/DDBJ databases">
        <title>de novo genome assembly of Solanum bulbocastanum strain 11H21.</title>
        <authorList>
            <person name="Hosaka A.J."/>
        </authorList>
    </citation>
    <scope>NUCLEOTIDE SEQUENCE [LARGE SCALE GENOMIC DNA]</scope>
    <source>
        <tissue evidence="2">Young leaves</tissue>
    </source>
</reference>
<evidence type="ECO:0000313" key="2">
    <source>
        <dbReference type="EMBL" id="KAK6773764.1"/>
    </source>
</evidence>
<evidence type="ECO:0000259" key="1">
    <source>
        <dbReference type="PROSITE" id="PS51398"/>
    </source>
</evidence>
<evidence type="ECO:0000313" key="3">
    <source>
        <dbReference type="Proteomes" id="UP001371456"/>
    </source>
</evidence>
<keyword evidence="3" id="KW-1185">Reference proteome</keyword>
<feature type="domain" description="PAW" evidence="1">
    <location>
        <begin position="1"/>
        <end position="26"/>
    </location>
</feature>
<dbReference type="Proteomes" id="UP001371456">
    <property type="component" value="Unassembled WGS sequence"/>
</dbReference>
<name>A0AAN8ST14_SOLBU</name>
<dbReference type="AlphaFoldDB" id="A0AAN8ST14"/>
<accession>A0AAN8ST14</accession>
<dbReference type="GO" id="GO:0006516">
    <property type="term" value="P:glycoprotein catabolic process"/>
    <property type="evidence" value="ECO:0007669"/>
    <property type="project" value="InterPro"/>
</dbReference>
<dbReference type="InterPro" id="IPR006588">
    <property type="entry name" value="Peptide_N_glycanase_PAW_dom"/>
</dbReference>